<evidence type="ECO:0000256" key="4">
    <source>
        <dbReference type="SAM" id="Phobius"/>
    </source>
</evidence>
<dbReference type="PANTHER" id="PTHR45138">
    <property type="entry name" value="REGULATORY COMPONENTS OF SENSORY TRANSDUCTION SYSTEM"/>
    <property type="match status" value="1"/>
</dbReference>
<dbReference type="InterPro" id="IPR029787">
    <property type="entry name" value="Nucleotide_cyclase"/>
</dbReference>
<feature type="transmembrane region" description="Helical" evidence="4">
    <location>
        <begin position="21"/>
        <end position="43"/>
    </location>
</feature>
<feature type="transmembrane region" description="Helical" evidence="4">
    <location>
        <begin position="175"/>
        <end position="191"/>
    </location>
</feature>
<dbReference type="InterPro" id="IPR035965">
    <property type="entry name" value="PAS-like_dom_sf"/>
</dbReference>
<dbReference type="STRING" id="1249627.D779_1315"/>
<dbReference type="PROSITE" id="PS50113">
    <property type="entry name" value="PAC"/>
    <property type="match status" value="1"/>
</dbReference>
<reference evidence="7 8" key="1">
    <citation type="submission" date="2012-11" db="EMBL/GenBank/DDBJ databases">
        <title>Genome assembly of Thiorhodococcus sp. AK35.</title>
        <authorList>
            <person name="Nupur N."/>
            <person name="Khatri I."/>
            <person name="Subramanian S."/>
            <person name="Pinnaka A."/>
        </authorList>
    </citation>
    <scope>NUCLEOTIDE SEQUENCE [LARGE SCALE GENOMIC DNA]</scope>
    <source>
        <strain evidence="7 8">AK35</strain>
    </source>
</reference>
<keyword evidence="4" id="KW-1133">Transmembrane helix</keyword>
<keyword evidence="4" id="KW-0812">Transmembrane</keyword>
<evidence type="ECO:0000256" key="2">
    <source>
        <dbReference type="ARBA" id="ARBA00012528"/>
    </source>
</evidence>
<dbReference type="PATRIC" id="fig|1249627.3.peg.1765"/>
<dbReference type="eggNOG" id="COG3706">
    <property type="taxonomic scope" value="Bacteria"/>
</dbReference>
<dbReference type="InterPro" id="IPR000700">
    <property type="entry name" value="PAS-assoc_C"/>
</dbReference>
<dbReference type="PANTHER" id="PTHR45138:SF9">
    <property type="entry name" value="DIGUANYLATE CYCLASE DGCM-RELATED"/>
    <property type="match status" value="1"/>
</dbReference>
<keyword evidence="8" id="KW-1185">Reference proteome</keyword>
<accession>W9V7L9</accession>
<dbReference type="SUPFAM" id="SSF55073">
    <property type="entry name" value="Nucleotide cyclase"/>
    <property type="match status" value="1"/>
</dbReference>
<dbReference type="InterPro" id="IPR050469">
    <property type="entry name" value="Diguanylate_Cyclase"/>
</dbReference>
<proteinExistence type="predicted"/>
<dbReference type="FunFam" id="3.30.70.270:FF:000001">
    <property type="entry name" value="Diguanylate cyclase domain protein"/>
    <property type="match status" value="1"/>
</dbReference>
<evidence type="ECO:0000313" key="8">
    <source>
        <dbReference type="Proteomes" id="UP000019460"/>
    </source>
</evidence>
<dbReference type="Pfam" id="PF13188">
    <property type="entry name" value="PAS_8"/>
    <property type="match status" value="1"/>
</dbReference>
<gene>
    <name evidence="7" type="ORF">D779_1315</name>
</gene>
<feature type="domain" description="GGDEF" evidence="6">
    <location>
        <begin position="350"/>
        <end position="479"/>
    </location>
</feature>
<organism evidence="7 8">
    <name type="scientific">Imhoffiella purpurea</name>
    <dbReference type="NCBI Taxonomy" id="1249627"/>
    <lineage>
        <taxon>Bacteria</taxon>
        <taxon>Pseudomonadati</taxon>
        <taxon>Pseudomonadota</taxon>
        <taxon>Gammaproteobacteria</taxon>
        <taxon>Chromatiales</taxon>
        <taxon>Chromatiaceae</taxon>
        <taxon>Imhoffiella</taxon>
    </lineage>
</organism>
<dbReference type="GO" id="GO:0052621">
    <property type="term" value="F:diguanylate cyclase activity"/>
    <property type="evidence" value="ECO:0007669"/>
    <property type="project" value="UniProtKB-EC"/>
</dbReference>
<dbReference type="Pfam" id="PF00990">
    <property type="entry name" value="GGDEF"/>
    <property type="match status" value="1"/>
</dbReference>
<evidence type="ECO:0000256" key="3">
    <source>
        <dbReference type="ARBA" id="ARBA00034247"/>
    </source>
</evidence>
<dbReference type="PROSITE" id="PS50887">
    <property type="entry name" value="GGDEF"/>
    <property type="match status" value="1"/>
</dbReference>
<dbReference type="Gene3D" id="3.30.70.270">
    <property type="match status" value="1"/>
</dbReference>
<dbReference type="InterPro" id="IPR000014">
    <property type="entry name" value="PAS"/>
</dbReference>
<dbReference type="AlphaFoldDB" id="W9V7L9"/>
<dbReference type="OrthoDB" id="9812260at2"/>
<evidence type="ECO:0000256" key="1">
    <source>
        <dbReference type="ARBA" id="ARBA00001946"/>
    </source>
</evidence>
<dbReference type="EC" id="2.7.7.65" evidence="2"/>
<comment type="caution">
    <text evidence="7">The sequence shown here is derived from an EMBL/GenBank/DDBJ whole genome shotgun (WGS) entry which is preliminary data.</text>
</comment>
<dbReference type="Gene3D" id="3.30.450.20">
    <property type="entry name" value="PAS domain"/>
    <property type="match status" value="1"/>
</dbReference>
<protein>
    <recommendedName>
        <fullName evidence="2">diguanylate cyclase</fullName>
        <ecNumber evidence="2">2.7.7.65</ecNumber>
    </recommendedName>
</protein>
<comment type="catalytic activity">
    <reaction evidence="3">
        <text>2 GTP = 3',3'-c-di-GMP + 2 diphosphate</text>
        <dbReference type="Rhea" id="RHEA:24898"/>
        <dbReference type="ChEBI" id="CHEBI:33019"/>
        <dbReference type="ChEBI" id="CHEBI:37565"/>
        <dbReference type="ChEBI" id="CHEBI:58805"/>
        <dbReference type="EC" id="2.7.7.65"/>
    </reaction>
</comment>
<dbReference type="SUPFAM" id="SSF55785">
    <property type="entry name" value="PYP-like sensor domain (PAS domain)"/>
    <property type="match status" value="1"/>
</dbReference>
<evidence type="ECO:0000313" key="7">
    <source>
        <dbReference type="EMBL" id="EXJ15573.1"/>
    </source>
</evidence>
<dbReference type="InterPro" id="IPR043128">
    <property type="entry name" value="Rev_trsase/Diguanyl_cyclase"/>
</dbReference>
<dbReference type="Proteomes" id="UP000019460">
    <property type="component" value="Unassembled WGS sequence"/>
</dbReference>
<dbReference type="CDD" id="cd01949">
    <property type="entry name" value="GGDEF"/>
    <property type="match status" value="1"/>
</dbReference>
<evidence type="ECO:0000259" key="5">
    <source>
        <dbReference type="PROSITE" id="PS50113"/>
    </source>
</evidence>
<dbReference type="NCBIfam" id="TIGR00254">
    <property type="entry name" value="GGDEF"/>
    <property type="match status" value="1"/>
</dbReference>
<dbReference type="SMART" id="SM00267">
    <property type="entry name" value="GGDEF"/>
    <property type="match status" value="1"/>
</dbReference>
<keyword evidence="4" id="KW-0472">Membrane</keyword>
<dbReference type="InterPro" id="IPR000160">
    <property type="entry name" value="GGDEF_dom"/>
</dbReference>
<evidence type="ECO:0000259" key="6">
    <source>
        <dbReference type="PROSITE" id="PS50887"/>
    </source>
</evidence>
<comment type="cofactor">
    <cofactor evidence="1">
        <name>Mg(2+)</name>
        <dbReference type="ChEBI" id="CHEBI:18420"/>
    </cofactor>
</comment>
<dbReference type="EMBL" id="AONC01000025">
    <property type="protein sequence ID" value="EXJ15573.1"/>
    <property type="molecule type" value="Genomic_DNA"/>
</dbReference>
<dbReference type="NCBIfam" id="TIGR00229">
    <property type="entry name" value="sensory_box"/>
    <property type="match status" value="1"/>
</dbReference>
<sequence>MKMSDNVFIAHWRPSLRFERNLALIFGLLGLTLTVLIALHWYLVLEPTLRMEAEGRSSALAHAQVQTIEKLLDSDMTPARLRNELQTAMDGILLLKDQATGAPFVYRITLKLDYDLFDAPRGSLDLTLGPGGCENCFVSRVPLYHPQDRLLIGVVTCYSSTQFLDHLIADLRAKLLWVVGIVLFLILLAWFETNRLLRRLQDSETNLATIFEAAPSPMVLHVEGQLGLRKANEAAKRYLGLEEDATGLLSSDAWLALYAAGLPDAMGERRETRIQKGDGEVRWALVSAKSIELAREPGKLITLVDVSELKATQDELRSASFTDALTSLYNRRFLYLRLAKEIDLVRRYGHPLSIILFDLDHFKRINDTFGHRVGDDVLVQVAGALRTCIRDVDVAGRYGGEEFLVILPHSTAAQAFEVAERIRHLLKGVVWPQKDLQVTISGGIGQYGGEGLDEFVDLADQWLYAAKERGRDCVLGPPG</sequence>
<name>W9V7L9_9GAMM</name>
<feature type="domain" description="PAC" evidence="5">
    <location>
        <begin position="268"/>
        <end position="318"/>
    </location>
</feature>